<keyword evidence="2" id="KW-0812">Transmembrane</keyword>
<feature type="domain" description="Mce/MlaD" evidence="3">
    <location>
        <begin position="36"/>
        <end position="114"/>
    </location>
</feature>
<keyword evidence="2" id="KW-1133">Transmembrane helix</keyword>
<evidence type="ECO:0000256" key="2">
    <source>
        <dbReference type="SAM" id="Phobius"/>
    </source>
</evidence>
<dbReference type="EMBL" id="JAUHJS010000007">
    <property type="protein sequence ID" value="MDN4166509.1"/>
    <property type="molecule type" value="Genomic_DNA"/>
</dbReference>
<protein>
    <submittedName>
        <fullName evidence="4">MlaD family protein</fullName>
    </submittedName>
</protein>
<dbReference type="InterPro" id="IPR052336">
    <property type="entry name" value="MlaD_Phospholipid_Transporter"/>
</dbReference>
<dbReference type="PANTHER" id="PTHR33371">
    <property type="entry name" value="INTERMEMBRANE PHOSPHOLIPID TRANSPORT SYSTEM BINDING PROTEIN MLAD-RELATED"/>
    <property type="match status" value="1"/>
</dbReference>
<comment type="caution">
    <text evidence="4">The sequence shown here is derived from an EMBL/GenBank/DDBJ whole genome shotgun (WGS) entry which is preliminary data.</text>
</comment>
<reference evidence="4" key="1">
    <citation type="submission" date="2023-06" db="EMBL/GenBank/DDBJ databases">
        <title>Cytophagales bacterium Strain LB-30, isolated from soil.</title>
        <authorList>
            <person name="Liu B."/>
        </authorList>
    </citation>
    <scope>NUCLEOTIDE SEQUENCE</scope>
    <source>
        <strain evidence="4">LB-30</strain>
    </source>
</reference>
<evidence type="ECO:0000256" key="1">
    <source>
        <dbReference type="SAM" id="Coils"/>
    </source>
</evidence>
<name>A0ABT8F8E3_9BACT</name>
<proteinExistence type="predicted"/>
<dbReference type="Pfam" id="PF02470">
    <property type="entry name" value="MlaD"/>
    <property type="match status" value="1"/>
</dbReference>
<evidence type="ECO:0000313" key="4">
    <source>
        <dbReference type="EMBL" id="MDN4166509.1"/>
    </source>
</evidence>
<keyword evidence="5" id="KW-1185">Reference proteome</keyword>
<evidence type="ECO:0000259" key="3">
    <source>
        <dbReference type="Pfam" id="PF02470"/>
    </source>
</evidence>
<feature type="coiled-coil region" evidence="1">
    <location>
        <begin position="156"/>
        <end position="183"/>
    </location>
</feature>
<keyword evidence="2" id="KW-0472">Membrane</keyword>
<organism evidence="4 5">
    <name type="scientific">Shiella aurantiaca</name>
    <dbReference type="NCBI Taxonomy" id="3058365"/>
    <lineage>
        <taxon>Bacteria</taxon>
        <taxon>Pseudomonadati</taxon>
        <taxon>Bacteroidota</taxon>
        <taxon>Cytophagia</taxon>
        <taxon>Cytophagales</taxon>
        <taxon>Shiellaceae</taxon>
        <taxon>Shiella</taxon>
    </lineage>
</organism>
<feature type="transmembrane region" description="Helical" evidence="2">
    <location>
        <begin position="7"/>
        <end position="27"/>
    </location>
</feature>
<dbReference type="PANTHER" id="PTHR33371:SF4">
    <property type="entry name" value="INTERMEMBRANE PHOSPHOLIPID TRANSPORT SYSTEM BINDING PROTEIN MLAD"/>
    <property type="match status" value="1"/>
</dbReference>
<accession>A0ABT8F8E3</accession>
<dbReference type="InterPro" id="IPR003399">
    <property type="entry name" value="Mce/MlaD"/>
</dbReference>
<dbReference type="RefSeq" id="WP_320005046.1">
    <property type="nucleotide sequence ID" value="NZ_JAUHJS010000007.1"/>
</dbReference>
<evidence type="ECO:0000313" key="5">
    <source>
        <dbReference type="Proteomes" id="UP001168552"/>
    </source>
</evidence>
<keyword evidence="1" id="KW-0175">Coiled coil</keyword>
<dbReference type="Proteomes" id="UP001168552">
    <property type="component" value="Unassembled WGS sequence"/>
</dbReference>
<sequence>MKLSKEVKVGILAVVSISLLYLGFNFLKGIDFFSSTNTYYTQFERVDGLTVGNPIVLSGMTVGRVSKITILQGNNNQVSVEFDLDKTIVIGKGAVAKLTPVGFLGSMSIVLEPGDIAQPLSDESMIPGERNKSVMDKVQDRAFPIIDKVDSTMVDINTLLATIANKDQQIDELIDNMARFSKDLAQISGQNKAKLNEITTQLAILSQTLNDEQTGLKPLLASFNTIGDSLAASDMKGMIASLQSTLTQVDSTLAQLNDGEGTIDQLMNNDSLYTNLSNSLYSLDQLLIDMKARPKRYVHFSLFGKKEK</sequence>
<gene>
    <name evidence="4" type="ORF">QWY31_13445</name>
</gene>